<feature type="transmembrane region" description="Helical" evidence="1">
    <location>
        <begin position="29"/>
        <end position="48"/>
    </location>
</feature>
<dbReference type="RefSeq" id="WP_073190803.1">
    <property type="nucleotide sequence ID" value="NZ_FQTW01000001.1"/>
</dbReference>
<dbReference type="Gene3D" id="1.10.3730.20">
    <property type="match status" value="1"/>
</dbReference>
<feature type="transmembrane region" description="Helical" evidence="1">
    <location>
        <begin position="243"/>
        <end position="263"/>
    </location>
</feature>
<feature type="transmembrane region" description="Helical" evidence="1">
    <location>
        <begin position="270"/>
        <end position="289"/>
    </location>
</feature>
<evidence type="ECO:0000256" key="1">
    <source>
        <dbReference type="SAM" id="Phobius"/>
    </source>
</evidence>
<dbReference type="Proteomes" id="UP000184462">
    <property type="component" value="Unassembled WGS sequence"/>
</dbReference>
<keyword evidence="1" id="KW-0472">Membrane</keyword>
<keyword evidence="1" id="KW-1133">Transmembrane helix</keyword>
<gene>
    <name evidence="2" type="ORF">SAMN05444278_101209</name>
</gene>
<dbReference type="OrthoDB" id="1524053at2"/>
<keyword evidence="3" id="KW-1185">Reference proteome</keyword>
<dbReference type="InterPro" id="IPR037185">
    <property type="entry name" value="EmrE-like"/>
</dbReference>
<feature type="transmembrane region" description="Helical" evidence="1">
    <location>
        <begin position="90"/>
        <end position="112"/>
    </location>
</feature>
<evidence type="ECO:0000313" key="2">
    <source>
        <dbReference type="EMBL" id="SHE32756.1"/>
    </source>
</evidence>
<feature type="transmembrane region" description="Helical" evidence="1">
    <location>
        <begin position="180"/>
        <end position="200"/>
    </location>
</feature>
<sequence>MISLALSILSSSLIYVVFKLLGKFEVYRLHALIFNYLTAFLLGLSMQSNLSLSSFSEVYAQDWFFGAIFLGILFITIFNFMVITTQKSGLSVVSVASKMSLAIPVIFVIIAYDEALNLGKLTGIILALVSVFLVSIKSKSLKIDYRNLIFPLIVFVGSGIIESSIKFFENDYVAKSDVAIFSASIFLFAFISGLIMLFSNRIHRQQKLLPKAVLGGICLGIPNYFSIYFFIKALGYEELSDSGIFIINNVSIVLLSTIIGILAFRERLIVKNWIGIATAIVSLVLISLFN</sequence>
<dbReference type="SUPFAM" id="SSF103481">
    <property type="entry name" value="Multidrug resistance efflux transporter EmrE"/>
    <property type="match status" value="2"/>
</dbReference>
<feature type="transmembrane region" description="Helical" evidence="1">
    <location>
        <begin position="6"/>
        <end position="22"/>
    </location>
</feature>
<proteinExistence type="predicted"/>
<accession>A0A1M4SKM4</accession>
<keyword evidence="1" id="KW-0812">Transmembrane</keyword>
<feature type="transmembrane region" description="Helical" evidence="1">
    <location>
        <begin position="212"/>
        <end position="231"/>
    </location>
</feature>
<evidence type="ECO:0008006" key="4">
    <source>
        <dbReference type="Google" id="ProtNLM"/>
    </source>
</evidence>
<dbReference type="EMBL" id="FQTW01000001">
    <property type="protein sequence ID" value="SHE32756.1"/>
    <property type="molecule type" value="Genomic_DNA"/>
</dbReference>
<reference evidence="2 3" key="1">
    <citation type="submission" date="2016-11" db="EMBL/GenBank/DDBJ databases">
        <authorList>
            <person name="Jaros S."/>
            <person name="Januszkiewicz K."/>
            <person name="Wedrychowicz H."/>
        </authorList>
    </citation>
    <scope>NUCLEOTIDE SEQUENCE [LARGE SCALE GENOMIC DNA]</scope>
    <source>
        <strain evidence="2 3">DSM 25661</strain>
    </source>
</reference>
<evidence type="ECO:0000313" key="3">
    <source>
        <dbReference type="Proteomes" id="UP000184462"/>
    </source>
</evidence>
<organism evidence="2 3">
    <name type="scientific">Psychroflexus salarius</name>
    <dbReference type="NCBI Taxonomy" id="1155689"/>
    <lineage>
        <taxon>Bacteria</taxon>
        <taxon>Pseudomonadati</taxon>
        <taxon>Bacteroidota</taxon>
        <taxon>Flavobacteriia</taxon>
        <taxon>Flavobacteriales</taxon>
        <taxon>Flavobacteriaceae</taxon>
        <taxon>Psychroflexus</taxon>
    </lineage>
</organism>
<feature type="transmembrane region" description="Helical" evidence="1">
    <location>
        <begin position="118"/>
        <end position="136"/>
    </location>
</feature>
<dbReference type="AlphaFoldDB" id="A0A1M4SKM4"/>
<name>A0A1M4SKM4_9FLAO</name>
<protein>
    <recommendedName>
        <fullName evidence="4">EamA-like transporter family protein</fullName>
    </recommendedName>
</protein>
<dbReference type="STRING" id="1155689.SAMN05444278_101209"/>
<feature type="transmembrane region" description="Helical" evidence="1">
    <location>
        <begin position="148"/>
        <end position="168"/>
    </location>
</feature>
<feature type="transmembrane region" description="Helical" evidence="1">
    <location>
        <begin position="63"/>
        <end position="83"/>
    </location>
</feature>